<accession>A0A1B0WQU9</accession>
<dbReference type="EMBL" id="KU551331">
    <property type="protein sequence ID" value="ANC66991.1"/>
    <property type="molecule type" value="Genomic_DNA"/>
</dbReference>
<dbReference type="EMBL" id="KU551337">
    <property type="protein sequence ID" value="ANC67399.1"/>
    <property type="molecule type" value="Genomic_DNA"/>
</dbReference>
<evidence type="ECO:0000313" key="28">
    <source>
        <dbReference type="EMBL" id="ANC67331.1"/>
    </source>
</evidence>
<evidence type="ECO:0000313" key="25">
    <source>
        <dbReference type="EMBL" id="ANC67127.1"/>
    </source>
</evidence>
<evidence type="ECO:0000313" key="12">
    <source>
        <dbReference type="EMBL" id="ANC66243.1"/>
    </source>
</evidence>
<evidence type="ECO:0000313" key="20">
    <source>
        <dbReference type="EMBL" id="ANC66787.1"/>
    </source>
</evidence>
<dbReference type="EMBL" id="KU551326">
    <property type="protein sequence ID" value="ANC66651.1"/>
    <property type="molecule type" value="Genomic_DNA"/>
</dbReference>
<dbReference type="EMBL" id="KU551311">
    <property type="protein sequence ID" value="ANC65699.1"/>
    <property type="molecule type" value="Genomic_DNA"/>
</dbReference>
<feature type="transmembrane region" description="Helical" evidence="1">
    <location>
        <begin position="16"/>
        <end position="35"/>
    </location>
</feature>
<dbReference type="EMBL" id="KU551336">
    <property type="protein sequence ID" value="ANC67331.1"/>
    <property type="molecule type" value="Genomic_DNA"/>
</dbReference>
<dbReference type="EMBL" id="KU551315">
    <property type="protein sequence ID" value="ANC65971.1"/>
    <property type="molecule type" value="Genomic_DNA"/>
</dbReference>
<dbReference type="EMBL" id="KU551317">
    <property type="protein sequence ID" value="ANC66107.1"/>
    <property type="molecule type" value="Genomic_DNA"/>
</dbReference>
<keyword evidence="1" id="KW-0812">Transmembrane</keyword>
<evidence type="ECO:0000313" key="30">
    <source>
        <dbReference type="EMBL" id="ANC67467.1"/>
    </source>
</evidence>
<dbReference type="AlphaFoldDB" id="A0A1B0WQU9"/>
<evidence type="ECO:0000313" key="5">
    <source>
        <dbReference type="EMBL" id="ANC65767.1"/>
    </source>
</evidence>
<sequence length="107" mass="12351">MSQGEKPQSRGWLKNVLRFIAILLFLFLALTAIGIFATQYLQNVDIRAWFIKTQWIWFAVRLLLYGAIMLMVYSISRRQPSSMPAKAKWLIAMILIFAEAITQITLA</sequence>
<dbReference type="EMBL" id="KU551322">
    <property type="protein sequence ID" value="ANC66379.1"/>
    <property type="molecule type" value="Genomic_DNA"/>
</dbReference>
<dbReference type="EMBL" id="KU551332">
    <property type="protein sequence ID" value="ANC67059.1"/>
    <property type="molecule type" value="Genomic_DNA"/>
</dbReference>
<dbReference type="EMBL" id="KU551335">
    <property type="protein sequence ID" value="ANC67263.1"/>
    <property type="molecule type" value="Genomic_DNA"/>
</dbReference>
<dbReference type="EMBL" id="KU551314">
    <property type="protein sequence ID" value="ANC65903.1"/>
    <property type="molecule type" value="Genomic_DNA"/>
</dbReference>
<evidence type="ECO:0000256" key="1">
    <source>
        <dbReference type="SAM" id="Phobius"/>
    </source>
</evidence>
<dbReference type="EMBL" id="KU551329">
    <property type="protein sequence ID" value="ANC66855.1"/>
    <property type="molecule type" value="Genomic_DNA"/>
</dbReference>
<gene>
    <name evidence="13" type="ORF">ICEApl1.48</name>
</gene>
<dbReference type="EMBL" id="KU551312">
    <property type="protein sequence ID" value="ANC65767.1"/>
    <property type="molecule type" value="Genomic_DNA"/>
</dbReference>
<evidence type="ECO:0000313" key="27">
    <source>
        <dbReference type="EMBL" id="ANC67263.1"/>
    </source>
</evidence>
<dbReference type="EMBL" id="KU551323">
    <property type="protein sequence ID" value="ANC66447.1"/>
    <property type="molecule type" value="Genomic_DNA"/>
</dbReference>
<dbReference type="EMBL" id="KU551310">
    <property type="protein sequence ID" value="ANC65638.1"/>
    <property type="molecule type" value="Genomic_DNA"/>
</dbReference>
<dbReference type="EMBL" id="KU551327">
    <property type="protein sequence ID" value="ANC66719.1"/>
    <property type="molecule type" value="Genomic_DNA"/>
</dbReference>
<evidence type="ECO:0000313" key="9">
    <source>
        <dbReference type="EMBL" id="ANC66039.1"/>
    </source>
</evidence>
<evidence type="ECO:0000313" key="31">
    <source>
        <dbReference type="EMBL" id="ANC67534.1"/>
    </source>
</evidence>
<dbReference type="EMBL" id="KU551325">
    <property type="protein sequence ID" value="ANC66583.1"/>
    <property type="molecule type" value="Genomic_DNA"/>
</dbReference>
<dbReference type="EMBL" id="KU551334">
    <property type="protein sequence ID" value="ANC67195.1"/>
    <property type="molecule type" value="Genomic_DNA"/>
</dbReference>
<dbReference type="EMBL" id="KU551320">
    <property type="protein sequence ID" value="ANC66243.1"/>
    <property type="molecule type" value="Genomic_DNA"/>
</dbReference>
<feature type="transmembrane region" description="Helical" evidence="1">
    <location>
        <begin position="55"/>
        <end position="75"/>
    </location>
</feature>
<evidence type="ECO:0000313" key="24">
    <source>
        <dbReference type="EMBL" id="ANC67059.1"/>
    </source>
</evidence>
<evidence type="ECO:0000313" key="18">
    <source>
        <dbReference type="EMBL" id="ANC66651.1"/>
    </source>
</evidence>
<keyword evidence="1" id="KW-0472">Membrane</keyword>
<evidence type="ECO:0000313" key="10">
    <source>
        <dbReference type="EMBL" id="ANC66107.1"/>
    </source>
</evidence>
<dbReference type="EMBL" id="KU551309">
    <property type="protein sequence ID" value="ANC65570.1"/>
    <property type="molecule type" value="Genomic_DNA"/>
</dbReference>
<evidence type="ECO:0000313" key="23">
    <source>
        <dbReference type="EMBL" id="ANC66991.1"/>
    </source>
</evidence>
<evidence type="ECO:0000313" key="17">
    <source>
        <dbReference type="EMBL" id="ANC66583.1"/>
    </source>
</evidence>
<evidence type="ECO:0000313" key="32">
    <source>
        <dbReference type="EMBL" id="ANC67602.1"/>
    </source>
</evidence>
<dbReference type="EMBL" id="KU551339">
    <property type="protein sequence ID" value="ANC67534.1"/>
    <property type="molecule type" value="Genomic_DNA"/>
</dbReference>
<evidence type="ECO:0000313" key="26">
    <source>
        <dbReference type="EMBL" id="ANC67195.1"/>
    </source>
</evidence>
<evidence type="ECO:0000313" key="19">
    <source>
        <dbReference type="EMBL" id="ANC66719.1"/>
    </source>
</evidence>
<dbReference type="EMBL" id="KU551313">
    <property type="protein sequence ID" value="ANC65835.1"/>
    <property type="molecule type" value="Genomic_DNA"/>
</dbReference>
<feature type="transmembrane region" description="Helical" evidence="1">
    <location>
        <begin position="87"/>
        <end position="106"/>
    </location>
</feature>
<evidence type="ECO:0000313" key="2">
    <source>
        <dbReference type="EMBL" id="ANC65570.1"/>
    </source>
</evidence>
<dbReference type="EMBL" id="KU551324">
    <property type="protein sequence ID" value="ANC66515.1"/>
    <property type="molecule type" value="Genomic_DNA"/>
</dbReference>
<evidence type="ECO:0000313" key="8">
    <source>
        <dbReference type="EMBL" id="ANC65971.1"/>
    </source>
</evidence>
<reference evidence="13" key="1">
    <citation type="journal article" date="2016" name="Front. Microbiol.">
        <title>ICEApl1, an Integrative Conjugative Element Related to ICEHin1056, Identified in the Pig Pathogen Actinobacillus pleuropneumoniae.</title>
        <authorList>
            <person name="Bosse J.T."/>
            <person name="Li Y."/>
            <person name="Fernandez Crespo R."/>
            <person name="Chaudhuri R.R."/>
            <person name="Rogers J."/>
            <person name="Holden M.T."/>
            <person name="Maskell D.J."/>
            <person name="Tucker A.W."/>
            <person name="Wren B.W."/>
            <person name="Rycroft A.N."/>
            <person name="Langford P.R."/>
            <person name="Consortium T.B."/>
        </authorList>
    </citation>
    <scope>NUCLEOTIDE SEQUENCE</scope>
    <source>
        <strain evidence="2">MIDG2427</strain>
        <strain evidence="3">MIDG2648</strain>
        <strain evidence="4">MIDG2652</strain>
        <strain evidence="5">MIDG2654</strain>
        <strain evidence="6">MIDG2657</strain>
        <strain evidence="7">MIDG2663</strain>
        <strain evidence="8">MIDG2664</strain>
        <strain evidence="9">MIDG3200</strain>
        <strain evidence="10">MIDG3201</strain>
        <strain evidence="11">MIDG3221</strain>
        <strain evidence="12">MIDG3229</strain>
        <strain evidence="13">MIDG3232</strain>
        <strain evidence="14">MIDG3339</strain>
        <strain evidence="15">MIDG3344</strain>
        <strain evidence="16">MIDG3346</strain>
        <strain evidence="17">MIDG3349</strain>
        <strain evidence="18">MIDG3357</strain>
        <strain evidence="19">MIDG3368</strain>
        <strain evidence="20">MIDG3370</strain>
        <strain evidence="21">MIDG3371</strain>
        <strain evidence="22">MIDG3372</strain>
        <strain evidence="23">MIDG3378</strain>
        <strain evidence="24">MIDG3381</strain>
        <strain evidence="25">MIDG3386</strain>
        <strain evidence="26">MIDG3388</strain>
        <strain evidence="27">MIDG3389</strain>
        <strain evidence="28">MIDG3395</strain>
        <strain evidence="29">MIDG3401</strain>
        <strain evidence="30">MIDG3409</strain>
        <strain evidence="31">MIDG3458</strain>
        <strain evidence="32">MIDG3469</strain>
    </source>
</reference>
<evidence type="ECO:0000313" key="13">
    <source>
        <dbReference type="EMBL" id="ANC66311.1"/>
    </source>
</evidence>
<evidence type="ECO:0000313" key="16">
    <source>
        <dbReference type="EMBL" id="ANC66515.1"/>
    </source>
</evidence>
<evidence type="ECO:0000313" key="7">
    <source>
        <dbReference type="EMBL" id="ANC65903.1"/>
    </source>
</evidence>
<keyword evidence="1" id="KW-1133">Transmembrane helix</keyword>
<dbReference type="EMBL" id="KU551338">
    <property type="protein sequence ID" value="ANC67467.1"/>
    <property type="molecule type" value="Genomic_DNA"/>
</dbReference>
<evidence type="ECO:0000313" key="29">
    <source>
        <dbReference type="EMBL" id="ANC67399.1"/>
    </source>
</evidence>
<dbReference type="EMBL" id="KU551316">
    <property type="protein sequence ID" value="ANC66039.1"/>
    <property type="molecule type" value="Genomic_DNA"/>
</dbReference>
<evidence type="ECO:0000313" key="4">
    <source>
        <dbReference type="EMBL" id="ANC65699.1"/>
    </source>
</evidence>
<dbReference type="EMBL" id="KU551318">
    <property type="protein sequence ID" value="ANC66175.1"/>
    <property type="molecule type" value="Genomic_DNA"/>
</dbReference>
<dbReference type="EMBL" id="KU551328">
    <property type="protein sequence ID" value="ANC66787.1"/>
    <property type="molecule type" value="Genomic_DNA"/>
</dbReference>
<evidence type="ECO:0000313" key="22">
    <source>
        <dbReference type="EMBL" id="ANC66923.1"/>
    </source>
</evidence>
<evidence type="ECO:0000313" key="6">
    <source>
        <dbReference type="EMBL" id="ANC65835.1"/>
    </source>
</evidence>
<evidence type="ECO:0000313" key="15">
    <source>
        <dbReference type="EMBL" id="ANC66447.1"/>
    </source>
</evidence>
<dbReference type="EMBL" id="KU551330">
    <property type="protein sequence ID" value="ANC66923.1"/>
    <property type="molecule type" value="Genomic_DNA"/>
</dbReference>
<organism evidence="13">
    <name type="scientific">Actinobacillus pleuropneumoniae</name>
    <name type="common">Haemophilus pleuropneumoniae</name>
    <dbReference type="NCBI Taxonomy" id="715"/>
    <lineage>
        <taxon>Bacteria</taxon>
        <taxon>Pseudomonadati</taxon>
        <taxon>Pseudomonadota</taxon>
        <taxon>Gammaproteobacteria</taxon>
        <taxon>Pasteurellales</taxon>
        <taxon>Pasteurellaceae</taxon>
        <taxon>Actinobacillus</taxon>
    </lineage>
</organism>
<proteinExistence type="predicted"/>
<evidence type="ECO:0000313" key="21">
    <source>
        <dbReference type="EMBL" id="ANC66855.1"/>
    </source>
</evidence>
<evidence type="ECO:0000313" key="14">
    <source>
        <dbReference type="EMBL" id="ANC66379.1"/>
    </source>
</evidence>
<dbReference type="EMBL" id="KU551333">
    <property type="protein sequence ID" value="ANC67127.1"/>
    <property type="molecule type" value="Genomic_DNA"/>
</dbReference>
<evidence type="ECO:0000313" key="3">
    <source>
        <dbReference type="EMBL" id="ANC65638.1"/>
    </source>
</evidence>
<protein>
    <submittedName>
        <fullName evidence="13">Uncharacterized protein</fullName>
    </submittedName>
</protein>
<dbReference type="EMBL" id="KU551321">
    <property type="protein sequence ID" value="ANC66311.1"/>
    <property type="molecule type" value="Genomic_DNA"/>
</dbReference>
<dbReference type="EMBL" id="KU551340">
    <property type="protein sequence ID" value="ANC67602.1"/>
    <property type="molecule type" value="Genomic_DNA"/>
</dbReference>
<evidence type="ECO:0000313" key="11">
    <source>
        <dbReference type="EMBL" id="ANC66175.1"/>
    </source>
</evidence>
<name>A0A1B0WQU9_ACTPL</name>